<reference evidence="1 2" key="1">
    <citation type="journal article" date="2018" name="Sci. Adv.">
        <title>Multi-heme cytochromes provide a pathway for survival in energy-limited environments.</title>
        <authorList>
            <person name="Deng X."/>
            <person name="Dohmae N."/>
            <person name="Nealson K.H."/>
            <person name="Hashimoto K."/>
            <person name="Okamoto A."/>
        </authorList>
    </citation>
    <scope>NUCLEOTIDE SEQUENCE [LARGE SCALE GENOMIC DNA]</scope>
    <source>
        <strain evidence="1 2">IS5</strain>
        <plasmid evidence="2">pdfe dna</plasmid>
    </source>
</reference>
<accession>A0A2Z6B3M7</accession>
<dbReference type="AlphaFoldDB" id="A0A2Z6B3M7"/>
<dbReference type="EMBL" id="AP017379">
    <property type="protein sequence ID" value="BBD10119.1"/>
    <property type="molecule type" value="Genomic_DNA"/>
</dbReference>
<gene>
    <name evidence="1" type="ORF">DFE_A0018</name>
</gene>
<evidence type="ECO:0000313" key="1">
    <source>
        <dbReference type="EMBL" id="BBD10119.1"/>
    </source>
</evidence>
<name>A0A2Z6B3M7_9BACT</name>
<geneLocation type="plasmid" evidence="2">
    <name>pdfe dna</name>
</geneLocation>
<keyword evidence="1" id="KW-0614">Plasmid</keyword>
<proteinExistence type="predicted"/>
<evidence type="ECO:0000313" key="2">
    <source>
        <dbReference type="Proteomes" id="UP000269883"/>
    </source>
</evidence>
<sequence length="126" mass="14331">MRETKVLITEQKVMAQARTDMEPEMQSINVVEDQNGETIEISEWCIKGQLYTRFVQGDTITWEAKYVQRTKVGVLTNSMASVPVKCVPKHQNVTFSKPLSDADIAALQSQPEYKDYCPVEDNDSKE</sequence>
<dbReference type="KEGG" id="dfl:DFE_A0018"/>
<protein>
    <submittedName>
        <fullName evidence="1">Uncharacterized protein</fullName>
    </submittedName>
</protein>
<dbReference type="Proteomes" id="UP000269883">
    <property type="component" value="Plasmid pDFE"/>
</dbReference>
<keyword evidence="2" id="KW-1185">Reference proteome</keyword>
<organism evidence="1 2">
    <name type="scientific">Desulfovibrio ferrophilus</name>
    <dbReference type="NCBI Taxonomy" id="241368"/>
    <lineage>
        <taxon>Bacteria</taxon>
        <taxon>Pseudomonadati</taxon>
        <taxon>Thermodesulfobacteriota</taxon>
        <taxon>Desulfovibrionia</taxon>
        <taxon>Desulfovibrionales</taxon>
        <taxon>Desulfovibrionaceae</taxon>
        <taxon>Desulfovibrio</taxon>
    </lineage>
</organism>